<evidence type="ECO:0000256" key="6">
    <source>
        <dbReference type="PROSITE-ProRule" id="PRU01015"/>
    </source>
</evidence>
<feature type="domain" description="Methyltransferase" evidence="7">
    <location>
        <begin position="51"/>
        <end position="148"/>
    </location>
</feature>
<name>A0A673JJB6_9TELE</name>
<dbReference type="SUPFAM" id="SSF53335">
    <property type="entry name" value="S-adenosyl-L-methionine-dependent methyltransferases"/>
    <property type="match status" value="1"/>
</dbReference>
<dbReference type="Gene3D" id="2.70.160.11">
    <property type="entry name" value="Hnrnp arginine n-methyltransferase1"/>
    <property type="match status" value="1"/>
</dbReference>
<keyword evidence="4 6" id="KW-0949">S-adenosyl-L-methionine</keyword>
<reference evidence="9" key="2">
    <citation type="submission" date="2025-09" db="UniProtKB">
        <authorList>
            <consortium name="Ensembl"/>
        </authorList>
    </citation>
    <scope>IDENTIFICATION</scope>
</reference>
<comment type="catalytic activity">
    <reaction evidence="5">
        <text>L-arginyl-[protein] + S-adenosyl-L-methionine = N(omega)-methyl-L-arginyl-[protein] + S-adenosyl-L-homocysteine + H(+)</text>
        <dbReference type="Rhea" id="RHEA:48100"/>
        <dbReference type="Rhea" id="RHEA-COMP:10532"/>
        <dbReference type="Rhea" id="RHEA-COMP:11990"/>
        <dbReference type="ChEBI" id="CHEBI:15378"/>
        <dbReference type="ChEBI" id="CHEBI:29965"/>
        <dbReference type="ChEBI" id="CHEBI:57856"/>
        <dbReference type="ChEBI" id="CHEBI:59789"/>
        <dbReference type="ChEBI" id="CHEBI:65280"/>
    </reaction>
    <physiologicalReaction direction="left-to-right" evidence="5">
        <dbReference type="Rhea" id="RHEA:48101"/>
    </physiologicalReaction>
</comment>
<dbReference type="GO" id="GO:0032259">
    <property type="term" value="P:methylation"/>
    <property type="evidence" value="ECO:0007669"/>
    <property type="project" value="UniProtKB-KW"/>
</dbReference>
<dbReference type="PROSITE" id="PS51678">
    <property type="entry name" value="SAM_MT_PRMT"/>
    <property type="match status" value="1"/>
</dbReference>
<evidence type="ECO:0000313" key="9">
    <source>
        <dbReference type="Ensembl" id="ENSSRHP00000050105.1"/>
    </source>
</evidence>
<dbReference type="EC" id="2.1.1.319" evidence="1"/>
<dbReference type="InterPro" id="IPR025799">
    <property type="entry name" value="Arg_MeTrfase"/>
</dbReference>
<evidence type="ECO:0000256" key="3">
    <source>
        <dbReference type="ARBA" id="ARBA00022679"/>
    </source>
</evidence>
<dbReference type="InterPro" id="IPR029063">
    <property type="entry name" value="SAM-dependent_MTases_sf"/>
</dbReference>
<organism evidence="9 10">
    <name type="scientific">Sinocyclocheilus rhinocerous</name>
    <dbReference type="NCBI Taxonomy" id="307959"/>
    <lineage>
        <taxon>Eukaryota</taxon>
        <taxon>Metazoa</taxon>
        <taxon>Chordata</taxon>
        <taxon>Craniata</taxon>
        <taxon>Vertebrata</taxon>
        <taxon>Euteleostomi</taxon>
        <taxon>Actinopterygii</taxon>
        <taxon>Neopterygii</taxon>
        <taxon>Teleostei</taxon>
        <taxon>Ostariophysi</taxon>
        <taxon>Cypriniformes</taxon>
        <taxon>Cyprinidae</taxon>
        <taxon>Cyprininae</taxon>
        <taxon>Sinocyclocheilus</taxon>
    </lineage>
</organism>
<keyword evidence="10" id="KW-1185">Reference proteome</keyword>
<dbReference type="Pfam" id="PF13649">
    <property type="entry name" value="Methyltransf_25"/>
    <property type="match status" value="1"/>
</dbReference>
<proteinExistence type="predicted"/>
<dbReference type="CDD" id="cd02440">
    <property type="entry name" value="AdoMet_MTases"/>
    <property type="match status" value="1"/>
</dbReference>
<evidence type="ECO:0000313" key="10">
    <source>
        <dbReference type="Proteomes" id="UP000472270"/>
    </source>
</evidence>
<feature type="domain" description="Protein arginine N-methyltransferase" evidence="8">
    <location>
        <begin position="153"/>
        <end position="212"/>
    </location>
</feature>
<accession>A0A673JJB6</accession>
<evidence type="ECO:0000256" key="1">
    <source>
        <dbReference type="ARBA" id="ARBA00011925"/>
    </source>
</evidence>
<dbReference type="Ensembl" id="ENSSRHT00000051519.1">
    <property type="protein sequence ID" value="ENSSRHP00000050105.1"/>
    <property type="gene ID" value="ENSSRHG00000025209.1"/>
</dbReference>
<dbReference type="AlphaFoldDB" id="A0A673JJB6"/>
<evidence type="ECO:0000256" key="4">
    <source>
        <dbReference type="ARBA" id="ARBA00022691"/>
    </source>
</evidence>
<protein>
    <recommendedName>
        <fullName evidence="1">type I protein arginine methyltransferase</fullName>
        <ecNumber evidence="1">2.1.1.319</ecNumber>
    </recommendedName>
</protein>
<evidence type="ECO:0000259" key="8">
    <source>
        <dbReference type="Pfam" id="PF22528"/>
    </source>
</evidence>
<dbReference type="Gene3D" id="3.40.50.150">
    <property type="entry name" value="Vaccinia Virus protein VP39"/>
    <property type="match status" value="1"/>
</dbReference>
<reference evidence="9" key="1">
    <citation type="submission" date="2025-08" db="UniProtKB">
        <authorList>
            <consortium name="Ensembl"/>
        </authorList>
    </citation>
    <scope>IDENTIFICATION</scope>
</reference>
<dbReference type="FunFam" id="3.40.50.150:FF:000003">
    <property type="entry name" value="Blast:Protein arginine N-methyltransferase 1"/>
    <property type="match status" value="1"/>
</dbReference>
<dbReference type="InterPro" id="IPR055135">
    <property type="entry name" value="PRMT_dom"/>
</dbReference>
<keyword evidence="2 6" id="KW-0489">Methyltransferase</keyword>
<evidence type="ECO:0000256" key="2">
    <source>
        <dbReference type="ARBA" id="ARBA00022603"/>
    </source>
</evidence>
<dbReference type="GO" id="GO:0035241">
    <property type="term" value="F:protein-arginine omega-N monomethyltransferase activity"/>
    <property type="evidence" value="ECO:0007669"/>
    <property type="project" value="TreeGrafter"/>
</dbReference>
<evidence type="ECO:0000259" key="7">
    <source>
        <dbReference type="Pfam" id="PF13649"/>
    </source>
</evidence>
<dbReference type="GO" id="GO:0035242">
    <property type="term" value="F:protein-arginine omega-N asymmetric methyltransferase activity"/>
    <property type="evidence" value="ECO:0007669"/>
    <property type="project" value="UniProtKB-EC"/>
</dbReference>
<dbReference type="Pfam" id="PF22528">
    <property type="entry name" value="PRMT_C"/>
    <property type="match status" value="1"/>
</dbReference>
<dbReference type="Proteomes" id="UP000472270">
    <property type="component" value="Unassembled WGS sequence"/>
</dbReference>
<dbReference type="GO" id="GO:0042054">
    <property type="term" value="F:histone methyltransferase activity"/>
    <property type="evidence" value="ECO:0007669"/>
    <property type="project" value="TreeGrafter"/>
</dbReference>
<dbReference type="FunFam" id="2.70.160.11:FF:000053">
    <property type="entry name" value="Protein arginine N-methyltransferase 1"/>
    <property type="match status" value="1"/>
</dbReference>
<keyword evidence="3 6" id="KW-0808">Transferase</keyword>
<gene>
    <name evidence="9" type="primary">LOC107742176</name>
</gene>
<evidence type="ECO:0000256" key="5">
    <source>
        <dbReference type="ARBA" id="ARBA00049303"/>
    </source>
</evidence>
<dbReference type="InterPro" id="IPR041698">
    <property type="entry name" value="Methyltransf_25"/>
</dbReference>
<dbReference type="PANTHER" id="PTHR11006:SF47">
    <property type="entry name" value="PROTEIN ARGININE N-METHYLTRANSFERASE 8"/>
    <property type="match status" value="1"/>
</dbReference>
<dbReference type="PANTHER" id="PTHR11006">
    <property type="entry name" value="PROTEIN ARGININE N-METHYLTRANSFERASE"/>
    <property type="match status" value="1"/>
</dbReference>
<dbReference type="GO" id="GO:0005886">
    <property type="term" value="C:plasma membrane"/>
    <property type="evidence" value="ECO:0007669"/>
    <property type="project" value="TreeGrafter"/>
</dbReference>
<sequence>MDVKVLHGTMAKLLNPEEMTSRDYYFDSYVRTLTYRNSMYHNKHIFKDKIVLDVGSGTGILSMFAAKAGAKHVYGIECSSISEYSEKIIKSNHLDNVITIIKGKVEETELPVDQVDIIISEWMGYCLFYESMLNTVIYARDKWLKPGGFMFPDRATLYVVAIEDRQYKDFKIHWWENVYGFDMTCIRNVAMMEPLVDIVDPKQVVTNSCLIKVRVYDLYVFFQVKKITILNFLTKYIKIRNTSSFIHIKEDDKKSTEAAKFDFFQRDLDFTFELDFKGQLCDAAISHDYKMR</sequence>